<dbReference type="PANTHER" id="PTHR21310">
    <property type="entry name" value="AMINOGLYCOSIDE PHOSPHOTRANSFERASE-RELATED-RELATED"/>
    <property type="match status" value="1"/>
</dbReference>
<accession>A0A1D2VDN5</accession>
<organism evidence="1 2">
    <name type="scientific">Ascoidea rubescens DSM 1968</name>
    <dbReference type="NCBI Taxonomy" id="1344418"/>
    <lineage>
        <taxon>Eukaryota</taxon>
        <taxon>Fungi</taxon>
        <taxon>Dikarya</taxon>
        <taxon>Ascomycota</taxon>
        <taxon>Saccharomycotina</taxon>
        <taxon>Saccharomycetes</taxon>
        <taxon>Ascoideaceae</taxon>
        <taxon>Ascoidea</taxon>
    </lineage>
</organism>
<dbReference type="GeneID" id="30968675"/>
<dbReference type="SUPFAM" id="SSF56112">
    <property type="entry name" value="Protein kinase-like (PK-like)"/>
    <property type="match status" value="1"/>
</dbReference>
<dbReference type="OrthoDB" id="2906425at2759"/>
<dbReference type="Proteomes" id="UP000095038">
    <property type="component" value="Unassembled WGS sequence"/>
</dbReference>
<dbReference type="GO" id="GO:0016301">
    <property type="term" value="F:kinase activity"/>
    <property type="evidence" value="ECO:0007669"/>
    <property type="project" value="UniProtKB-KW"/>
</dbReference>
<reference evidence="2" key="1">
    <citation type="submission" date="2016-05" db="EMBL/GenBank/DDBJ databases">
        <title>Comparative genomics of biotechnologically important yeasts.</title>
        <authorList>
            <consortium name="DOE Joint Genome Institute"/>
            <person name="Riley R."/>
            <person name="Haridas S."/>
            <person name="Wolfe K.H."/>
            <person name="Lopes M.R."/>
            <person name="Hittinger C.T."/>
            <person name="Goker M."/>
            <person name="Salamov A."/>
            <person name="Wisecaver J."/>
            <person name="Long T.M."/>
            <person name="Aerts A.L."/>
            <person name="Barry K."/>
            <person name="Choi C."/>
            <person name="Clum A."/>
            <person name="Coughlan A.Y."/>
            <person name="Deshpande S."/>
            <person name="Douglass A.P."/>
            <person name="Hanson S.J."/>
            <person name="Klenk H.-P."/>
            <person name="Labutti K."/>
            <person name="Lapidus A."/>
            <person name="Lindquist E."/>
            <person name="Lipzen A."/>
            <person name="Meier-Kolthoff J.P."/>
            <person name="Ohm R.A."/>
            <person name="Otillar R.P."/>
            <person name="Pangilinan J."/>
            <person name="Peng Y."/>
            <person name="Rokas A."/>
            <person name="Rosa C.A."/>
            <person name="Scheuner C."/>
            <person name="Sibirny A.A."/>
            <person name="Slot J.C."/>
            <person name="Stielow J.B."/>
            <person name="Sun H."/>
            <person name="Kurtzman C.P."/>
            <person name="Blackwell M."/>
            <person name="Grigoriev I.V."/>
            <person name="Jeffries T.W."/>
        </authorList>
    </citation>
    <scope>NUCLEOTIDE SEQUENCE [LARGE SCALE GENOMIC DNA]</scope>
    <source>
        <strain evidence="2">DSM 1968</strain>
    </source>
</reference>
<dbReference type="AlphaFoldDB" id="A0A1D2VDN5"/>
<proteinExistence type="predicted"/>
<gene>
    <name evidence="1" type="ORF">ASCRUDRAFT_8985</name>
</gene>
<dbReference type="EMBL" id="KV454484">
    <property type="protein sequence ID" value="ODV59745.1"/>
    <property type="molecule type" value="Genomic_DNA"/>
</dbReference>
<evidence type="ECO:0000313" key="2">
    <source>
        <dbReference type="Proteomes" id="UP000095038"/>
    </source>
</evidence>
<sequence>MKDIKIVGDRVIKCTSLQEARNLEYVQNKVSCPKIYDYYTKNSKFYIEMEYIPGKTLCDIWPELSEEQKQIVTDNILNELNKLRKETLNEICGINNTVIDDPLFEQMRFKSEKELNKHISSMVQTSKRSNRLIYEVLPTDSKICLSHGELSYNNIIVRENLAVVFINWHCMGFLPEYWDLMKAFIYNSSNDEVSARLVFQDHVDKNAIMTFSYVLDLVMLSSSMYSGEVVNELVNS</sequence>
<keyword evidence="2" id="KW-1185">Reference proteome</keyword>
<dbReference type="InterPro" id="IPR051678">
    <property type="entry name" value="AGP_Transferase"/>
</dbReference>
<dbReference type="RefSeq" id="XP_020046052.1">
    <property type="nucleotide sequence ID" value="XM_020195039.1"/>
</dbReference>
<dbReference type="InParanoid" id="A0A1D2VDN5"/>
<evidence type="ECO:0000313" key="1">
    <source>
        <dbReference type="EMBL" id="ODV59745.1"/>
    </source>
</evidence>
<dbReference type="STRING" id="1344418.A0A1D2VDN5"/>
<keyword evidence="1" id="KW-0808">Transferase</keyword>
<dbReference type="InterPro" id="IPR011009">
    <property type="entry name" value="Kinase-like_dom_sf"/>
</dbReference>
<protein>
    <submittedName>
        <fullName evidence="1">Kinase-like protein</fullName>
    </submittedName>
</protein>
<dbReference type="Gene3D" id="3.90.1200.10">
    <property type="match status" value="1"/>
</dbReference>
<name>A0A1D2VDN5_9ASCO</name>
<keyword evidence="1" id="KW-0418">Kinase</keyword>
<dbReference type="PANTHER" id="PTHR21310:SF15">
    <property type="entry name" value="AMINOGLYCOSIDE PHOSPHOTRANSFERASE DOMAIN-CONTAINING PROTEIN"/>
    <property type="match status" value="1"/>
</dbReference>